<evidence type="ECO:0000313" key="2">
    <source>
        <dbReference type="Proteomes" id="UP001346869"/>
    </source>
</evidence>
<dbReference type="EMBL" id="JAUZQC010000005">
    <property type="protein sequence ID" value="KAK5871061.1"/>
    <property type="molecule type" value="Genomic_DNA"/>
</dbReference>
<dbReference type="Proteomes" id="UP001346869">
    <property type="component" value="Unassembled WGS sequence"/>
</dbReference>
<name>A0AAN8AQ75_ELEMC</name>
<reference evidence="1 2" key="2">
    <citation type="journal article" date="2023" name="Mol. Biol. Evol.">
        <title>Genomics of Secondarily Temperate Adaptation in the Only Non-Antarctic Icefish.</title>
        <authorList>
            <person name="Rivera-Colon A.G."/>
            <person name="Rayamajhi N."/>
            <person name="Minhas B.F."/>
            <person name="Madrigal G."/>
            <person name="Bilyk K.T."/>
            <person name="Yoon V."/>
            <person name="Hune M."/>
            <person name="Gregory S."/>
            <person name="Cheng C.H.C."/>
            <person name="Catchen J.M."/>
        </authorList>
    </citation>
    <scope>NUCLEOTIDE SEQUENCE [LARGE SCALE GENOMIC DNA]</scope>
    <source>
        <strain evidence="1">JMC-PN-2008</strain>
    </source>
</reference>
<organism evidence="1 2">
    <name type="scientific">Eleginops maclovinus</name>
    <name type="common">Patagonian blennie</name>
    <name type="synonym">Eleginus maclovinus</name>
    <dbReference type="NCBI Taxonomy" id="56733"/>
    <lineage>
        <taxon>Eukaryota</taxon>
        <taxon>Metazoa</taxon>
        <taxon>Chordata</taxon>
        <taxon>Craniata</taxon>
        <taxon>Vertebrata</taxon>
        <taxon>Euteleostomi</taxon>
        <taxon>Actinopterygii</taxon>
        <taxon>Neopterygii</taxon>
        <taxon>Teleostei</taxon>
        <taxon>Neoteleostei</taxon>
        <taxon>Acanthomorphata</taxon>
        <taxon>Eupercaria</taxon>
        <taxon>Perciformes</taxon>
        <taxon>Notothenioidei</taxon>
        <taxon>Eleginopidae</taxon>
        <taxon>Eleginops</taxon>
    </lineage>
</organism>
<evidence type="ECO:0000313" key="1">
    <source>
        <dbReference type="EMBL" id="KAK5871061.1"/>
    </source>
</evidence>
<dbReference type="AlphaFoldDB" id="A0AAN8AQ75"/>
<keyword evidence="2" id="KW-1185">Reference proteome</keyword>
<accession>A0AAN8AQ75</accession>
<gene>
    <name evidence="1" type="ORF">PBY51_003963</name>
</gene>
<protein>
    <submittedName>
        <fullName evidence="1">Uncharacterized protein</fullName>
    </submittedName>
</protein>
<comment type="caution">
    <text evidence="1">The sequence shown here is derived from an EMBL/GenBank/DDBJ whole genome shotgun (WGS) entry which is preliminary data.</text>
</comment>
<reference evidence="1 2" key="1">
    <citation type="journal article" date="2023" name="Genes (Basel)">
        <title>Chromosome-Level Genome Assembly and Circadian Gene Repertoire of the Patagonia Blennie Eleginops maclovinus-The Closest Ancestral Proxy of Antarctic Cryonotothenioids.</title>
        <authorList>
            <person name="Cheng C.C."/>
            <person name="Rivera-Colon A.G."/>
            <person name="Minhas B.F."/>
            <person name="Wilson L."/>
            <person name="Rayamajhi N."/>
            <person name="Vargas-Chacoff L."/>
            <person name="Catchen J.M."/>
        </authorList>
    </citation>
    <scope>NUCLEOTIDE SEQUENCE [LARGE SCALE GENOMIC DNA]</scope>
    <source>
        <strain evidence="1">JMC-PN-2008</strain>
    </source>
</reference>
<proteinExistence type="predicted"/>
<sequence>MERLPLFGKGGGACEFREVLCVVKVTGRGGVLESSQRTSGAIKGTGGGIPERRQILCEAVREREGGAPAADGL</sequence>